<organism evidence="1 2">
    <name type="scientific">Trifolium pratense</name>
    <name type="common">Red clover</name>
    <dbReference type="NCBI Taxonomy" id="57577"/>
    <lineage>
        <taxon>Eukaryota</taxon>
        <taxon>Viridiplantae</taxon>
        <taxon>Streptophyta</taxon>
        <taxon>Embryophyta</taxon>
        <taxon>Tracheophyta</taxon>
        <taxon>Spermatophyta</taxon>
        <taxon>Magnoliopsida</taxon>
        <taxon>eudicotyledons</taxon>
        <taxon>Gunneridae</taxon>
        <taxon>Pentapetalae</taxon>
        <taxon>rosids</taxon>
        <taxon>fabids</taxon>
        <taxon>Fabales</taxon>
        <taxon>Fabaceae</taxon>
        <taxon>Papilionoideae</taxon>
        <taxon>50 kb inversion clade</taxon>
        <taxon>NPAAA clade</taxon>
        <taxon>Hologalegina</taxon>
        <taxon>IRL clade</taxon>
        <taxon>Trifolieae</taxon>
        <taxon>Trifolium</taxon>
    </lineage>
</organism>
<comment type="caution">
    <text evidence="1">The sequence shown here is derived from an EMBL/GenBank/DDBJ whole genome shotgun (WGS) entry which is preliminary data.</text>
</comment>
<proteinExistence type="predicted"/>
<evidence type="ECO:0000313" key="2">
    <source>
        <dbReference type="Proteomes" id="UP000236291"/>
    </source>
</evidence>
<protein>
    <submittedName>
        <fullName evidence="1">Uncharacterized protein</fullName>
    </submittedName>
</protein>
<dbReference type="AlphaFoldDB" id="A0A2K3LXG8"/>
<sequence>MTSVTSVRTNVKWNSESRIFHPQRVRWENVTLPKGLGGDCVRAWTDKWLFPGKSIIDIGITVPADMQFLMVKDLVDINGGWKFDMLETWLHVNIISKMHALLPPYNDSDNDDRRPGAALLMGNFQLLQPTICYAGSVMTIGK</sequence>
<reference evidence="1 2" key="2">
    <citation type="journal article" date="2017" name="Front. Plant Sci.">
        <title>Gene Classification and Mining of Molecular Markers Useful in Red Clover (Trifolium pratense) Breeding.</title>
        <authorList>
            <person name="Istvanek J."/>
            <person name="Dluhosova J."/>
            <person name="Dluhos P."/>
            <person name="Patkova L."/>
            <person name="Nedelnik J."/>
            <person name="Repkova J."/>
        </authorList>
    </citation>
    <scope>NUCLEOTIDE SEQUENCE [LARGE SCALE GENOMIC DNA]</scope>
    <source>
        <strain evidence="2">cv. Tatra</strain>
        <tissue evidence="1">Young leaves</tissue>
    </source>
</reference>
<reference evidence="1 2" key="1">
    <citation type="journal article" date="2014" name="Am. J. Bot.">
        <title>Genome assembly and annotation for red clover (Trifolium pratense; Fabaceae).</title>
        <authorList>
            <person name="Istvanek J."/>
            <person name="Jaros M."/>
            <person name="Krenek A."/>
            <person name="Repkova J."/>
        </authorList>
    </citation>
    <scope>NUCLEOTIDE SEQUENCE [LARGE SCALE GENOMIC DNA]</scope>
    <source>
        <strain evidence="2">cv. Tatra</strain>
        <tissue evidence="1">Young leaves</tissue>
    </source>
</reference>
<gene>
    <name evidence="1" type="ORF">L195_g039261</name>
</gene>
<name>A0A2K3LXG8_TRIPR</name>
<evidence type="ECO:0000313" key="1">
    <source>
        <dbReference type="EMBL" id="PNX83222.1"/>
    </source>
</evidence>
<accession>A0A2K3LXG8</accession>
<dbReference type="Proteomes" id="UP000236291">
    <property type="component" value="Unassembled WGS sequence"/>
</dbReference>
<dbReference type="EMBL" id="ASHM01043664">
    <property type="protein sequence ID" value="PNX83222.1"/>
    <property type="molecule type" value="Genomic_DNA"/>
</dbReference>